<sequence length="371" mass="38986">MNTIEDLRAALDYPDPPAKPDTRAIIARGRRRRVVRRAAVGGGLAVVVAGVVAVNALGGTPAPPPVLVGSAPDPALVTASTTAVAEAPERFDPLTRTLHVGWIPAGLTGQGAEISVTQQSFGGRDKEFADGGRDYGLSVMLLAKGRPPTDFMGGLGMPRESVESETDDVNGKPAVCLSDPEVRGSCAALQWEYAPGAWARVGYSGSAGPTPEAAAAVARRVAESVRFTAGEPVRLPFTIGGSTAELPAARTQVSIFAPAYQQEGGEVWNADLCLAPSPRDVERSVGDTRQLCLGASKAVGTGARLPDDPEPNATVDGHDARIVDMQLIVWNVSGIRVDTTYSDWDVNPRYAYEDLRVAEDPADPADWPVSR</sequence>
<dbReference type="EMBL" id="FZPH01000008">
    <property type="protein sequence ID" value="SNT53427.1"/>
    <property type="molecule type" value="Genomic_DNA"/>
</dbReference>
<dbReference type="RefSeq" id="WP_089251542.1">
    <property type="nucleotide sequence ID" value="NZ_FZPH01000008.1"/>
</dbReference>
<organism evidence="2 3">
    <name type="scientific">Asanoa hainanensis</name>
    <dbReference type="NCBI Taxonomy" id="560556"/>
    <lineage>
        <taxon>Bacteria</taxon>
        <taxon>Bacillati</taxon>
        <taxon>Actinomycetota</taxon>
        <taxon>Actinomycetes</taxon>
        <taxon>Micromonosporales</taxon>
        <taxon>Micromonosporaceae</taxon>
        <taxon>Asanoa</taxon>
    </lineage>
</organism>
<evidence type="ECO:0000313" key="3">
    <source>
        <dbReference type="Proteomes" id="UP000198362"/>
    </source>
</evidence>
<dbReference type="AlphaFoldDB" id="A0A239NEN7"/>
<keyword evidence="3" id="KW-1185">Reference proteome</keyword>
<keyword evidence="1" id="KW-1133">Transmembrane helix</keyword>
<dbReference type="OrthoDB" id="5185175at2"/>
<name>A0A239NEN7_9ACTN</name>
<gene>
    <name evidence="2" type="ORF">SAMN05421812_108256</name>
</gene>
<feature type="transmembrane region" description="Helical" evidence="1">
    <location>
        <begin position="38"/>
        <end position="58"/>
    </location>
</feature>
<keyword evidence="1" id="KW-0812">Transmembrane</keyword>
<evidence type="ECO:0000256" key="1">
    <source>
        <dbReference type="SAM" id="Phobius"/>
    </source>
</evidence>
<proteinExistence type="predicted"/>
<accession>A0A239NEN7</accession>
<keyword evidence="1" id="KW-0472">Membrane</keyword>
<reference evidence="2 3" key="1">
    <citation type="submission" date="2017-06" db="EMBL/GenBank/DDBJ databases">
        <authorList>
            <person name="Kim H.J."/>
            <person name="Triplett B.A."/>
        </authorList>
    </citation>
    <scope>NUCLEOTIDE SEQUENCE [LARGE SCALE GENOMIC DNA]</scope>
    <source>
        <strain evidence="2 3">CGMCC 4.5593</strain>
    </source>
</reference>
<dbReference type="Proteomes" id="UP000198362">
    <property type="component" value="Unassembled WGS sequence"/>
</dbReference>
<evidence type="ECO:0000313" key="2">
    <source>
        <dbReference type="EMBL" id="SNT53427.1"/>
    </source>
</evidence>
<protein>
    <submittedName>
        <fullName evidence="2">Uncharacterized protein</fullName>
    </submittedName>
</protein>